<evidence type="ECO:0000313" key="2">
    <source>
        <dbReference type="EMBL" id="ADV34205.1"/>
    </source>
</evidence>
<dbReference type="Pfam" id="PF13333">
    <property type="entry name" value="rve_2"/>
    <property type="match status" value="1"/>
</dbReference>
<sequence>MSRVGNSLYNREIEYFFSILKTEIFPNFCKRVKLLTFNELKNEIKEFIDWYNNDRFMKKLDLKTPQQMWDVYKNNKFIGV</sequence>
<name>A0AB32XAU1_MYCFM</name>
<proteinExistence type="predicted"/>
<dbReference type="GO" id="GO:0015074">
    <property type="term" value="P:DNA integration"/>
    <property type="evidence" value="ECO:0007669"/>
    <property type="project" value="InterPro"/>
</dbReference>
<dbReference type="InterPro" id="IPR001584">
    <property type="entry name" value="Integrase_cat-core"/>
</dbReference>
<dbReference type="EMBL" id="CP002458">
    <property type="protein sequence ID" value="ADV34205.1"/>
    <property type="molecule type" value="Genomic_DNA"/>
</dbReference>
<dbReference type="InterPro" id="IPR012337">
    <property type="entry name" value="RNaseH-like_sf"/>
</dbReference>
<gene>
    <name evidence="2" type="primary">tnpA-8</name>
    <name evidence="2" type="ordered locus">MfeM64YM_0199</name>
</gene>
<feature type="domain" description="Integrase catalytic" evidence="1">
    <location>
        <begin position="14"/>
        <end position="67"/>
    </location>
</feature>
<accession>A0AB32XAU1</accession>
<evidence type="ECO:0000259" key="1">
    <source>
        <dbReference type="Pfam" id="PF13333"/>
    </source>
</evidence>
<dbReference type="AlphaFoldDB" id="A0AB32XAU1"/>
<protein>
    <submittedName>
        <fullName evidence="2">Transposase</fullName>
    </submittedName>
</protein>
<dbReference type="SUPFAM" id="SSF53098">
    <property type="entry name" value="Ribonuclease H-like"/>
    <property type="match status" value="1"/>
</dbReference>
<dbReference type="Proteomes" id="UP000007473">
    <property type="component" value="Chromosome"/>
</dbReference>
<evidence type="ECO:0000313" key="3">
    <source>
        <dbReference type="Proteomes" id="UP000007473"/>
    </source>
</evidence>
<organism evidence="2 3">
    <name type="scientific">Mycoplasmopsis fermentans (strain M64)</name>
    <name type="common">Mycoplasma fermentans</name>
    <dbReference type="NCBI Taxonomy" id="943945"/>
    <lineage>
        <taxon>Bacteria</taxon>
        <taxon>Bacillati</taxon>
        <taxon>Mycoplasmatota</taxon>
        <taxon>Mycoplasmoidales</taxon>
        <taxon>Metamycoplasmataceae</taxon>
        <taxon>Mycoplasmopsis</taxon>
    </lineage>
</organism>
<dbReference type="KEGG" id="mfm:MfeM64YM_0199"/>
<reference evidence="2 3" key="1">
    <citation type="journal article" date="2011" name="J. Bacteriol.">
        <title>Genome sequence of the repetitive-sequence-rich Mycoplasma fermentans strain M64.</title>
        <authorList>
            <person name="Shu H.W."/>
            <person name="Liu T.T."/>
            <person name="Chang H.Y."/>
            <person name="Liu Y.M."/>
            <person name="Wu K.M."/>
            <person name="Shu H.Y."/>
            <person name="Tsai S.F."/>
            <person name="Hsiao K.J."/>
            <person name="Hu W.S."/>
            <person name="Ng W.V."/>
        </authorList>
    </citation>
    <scope>NUCLEOTIDE SEQUENCE [LARGE SCALE GENOMIC DNA]</scope>
    <source>
        <strain evidence="2 3">M64</strain>
    </source>
</reference>